<name>A0A2A2KEX5_9BILA</name>
<keyword evidence="4" id="KW-1185">Reference proteome</keyword>
<evidence type="ECO:0000256" key="1">
    <source>
        <dbReference type="SAM" id="Coils"/>
    </source>
</evidence>
<feature type="compositionally biased region" description="Polar residues" evidence="2">
    <location>
        <begin position="76"/>
        <end position="86"/>
    </location>
</feature>
<reference evidence="3 4" key="1">
    <citation type="journal article" date="2017" name="Curr. Biol.">
        <title>Genome architecture and evolution of a unichromosomal asexual nematode.</title>
        <authorList>
            <person name="Fradin H."/>
            <person name="Zegar C."/>
            <person name="Gutwein M."/>
            <person name="Lucas J."/>
            <person name="Kovtun M."/>
            <person name="Corcoran D."/>
            <person name="Baugh L.R."/>
            <person name="Kiontke K."/>
            <person name="Gunsalus K."/>
            <person name="Fitch D.H."/>
            <person name="Piano F."/>
        </authorList>
    </citation>
    <scope>NUCLEOTIDE SEQUENCE [LARGE SCALE GENOMIC DNA]</scope>
    <source>
        <strain evidence="3">PF1309</strain>
    </source>
</reference>
<feature type="compositionally biased region" description="Basic and acidic residues" evidence="2">
    <location>
        <begin position="59"/>
        <end position="68"/>
    </location>
</feature>
<dbReference type="AlphaFoldDB" id="A0A2A2KEX5"/>
<feature type="compositionally biased region" description="Basic and acidic residues" evidence="2">
    <location>
        <begin position="292"/>
        <end position="312"/>
    </location>
</feature>
<evidence type="ECO:0000313" key="3">
    <source>
        <dbReference type="EMBL" id="PAV72485.1"/>
    </source>
</evidence>
<proteinExistence type="predicted"/>
<evidence type="ECO:0000313" key="4">
    <source>
        <dbReference type="Proteomes" id="UP000218231"/>
    </source>
</evidence>
<gene>
    <name evidence="3" type="ORF">WR25_05897</name>
</gene>
<comment type="caution">
    <text evidence="3">The sequence shown here is derived from an EMBL/GenBank/DDBJ whole genome shotgun (WGS) entry which is preliminary data.</text>
</comment>
<feature type="region of interest" description="Disordered" evidence="2">
    <location>
        <begin position="24"/>
        <end position="92"/>
    </location>
</feature>
<protein>
    <submittedName>
        <fullName evidence="3">Uncharacterized protein</fullName>
    </submittedName>
</protein>
<feature type="compositionally biased region" description="Polar residues" evidence="2">
    <location>
        <begin position="106"/>
        <end position="117"/>
    </location>
</feature>
<accession>A0A2A2KEX5</accession>
<feature type="coiled-coil region" evidence="1">
    <location>
        <begin position="119"/>
        <end position="146"/>
    </location>
</feature>
<sequence>MTEAKKRKLDDSWLEDEVVIVTGGMTNQIEPKLGNAGDAQISKGNGRPTSSAASGTKKRKEDDDGHDSFDDEPTVIITQKMPQPSKNCELPCVAATRPSPRRAFNSPLSRKQPQSRLSAEVSNGELIMLKTQLANLKREKERQAQHFMKQIEEKDKLLRDNEGKITRLTSVIETENKFVKAQQFADSFHLNTTTTTRKDVAANSSFLPRFKDLRIPDSSPVKNMAELPSPSAPPPAQPSKPKYASQDLYADYMLLLLARAGSTPEAEKLWKMSDAPIEDCIGAFMNGTIKEEGAKKEQKKSMIAVRRSDSTRSNDGTNRSNDVFSHL</sequence>
<feature type="region of interest" description="Disordered" evidence="2">
    <location>
        <begin position="292"/>
        <end position="327"/>
    </location>
</feature>
<feature type="compositionally biased region" description="Polar residues" evidence="2">
    <location>
        <begin position="313"/>
        <end position="327"/>
    </location>
</feature>
<evidence type="ECO:0000256" key="2">
    <source>
        <dbReference type="SAM" id="MobiDB-lite"/>
    </source>
</evidence>
<feature type="region of interest" description="Disordered" evidence="2">
    <location>
        <begin position="217"/>
        <end position="243"/>
    </location>
</feature>
<keyword evidence="1" id="KW-0175">Coiled coil</keyword>
<dbReference type="EMBL" id="LIAE01008774">
    <property type="protein sequence ID" value="PAV72485.1"/>
    <property type="molecule type" value="Genomic_DNA"/>
</dbReference>
<organism evidence="3 4">
    <name type="scientific">Diploscapter pachys</name>
    <dbReference type="NCBI Taxonomy" id="2018661"/>
    <lineage>
        <taxon>Eukaryota</taxon>
        <taxon>Metazoa</taxon>
        <taxon>Ecdysozoa</taxon>
        <taxon>Nematoda</taxon>
        <taxon>Chromadorea</taxon>
        <taxon>Rhabditida</taxon>
        <taxon>Rhabditina</taxon>
        <taxon>Rhabditomorpha</taxon>
        <taxon>Rhabditoidea</taxon>
        <taxon>Rhabditidae</taxon>
        <taxon>Diploscapter</taxon>
    </lineage>
</organism>
<dbReference type="Proteomes" id="UP000218231">
    <property type="component" value="Unassembled WGS sequence"/>
</dbReference>
<feature type="region of interest" description="Disordered" evidence="2">
    <location>
        <begin position="98"/>
        <end position="117"/>
    </location>
</feature>